<evidence type="ECO:0000256" key="1">
    <source>
        <dbReference type="SAM" id="MobiDB-lite"/>
    </source>
</evidence>
<keyword evidence="4" id="KW-1185">Reference proteome</keyword>
<evidence type="ECO:0000313" key="3">
    <source>
        <dbReference type="EMBL" id="KAJ3747008.1"/>
    </source>
</evidence>
<protein>
    <submittedName>
        <fullName evidence="3">Uncharacterized protein</fullName>
    </submittedName>
</protein>
<feature type="region of interest" description="Disordered" evidence="1">
    <location>
        <begin position="286"/>
        <end position="307"/>
    </location>
</feature>
<feature type="transmembrane region" description="Helical" evidence="2">
    <location>
        <begin position="163"/>
        <end position="187"/>
    </location>
</feature>
<sequence length="363" mass="40209">MPLNSYESTLLAALFTSILFGFYISTALRCSLILWNRFKAKGGVHPYLLATHVALVILVTTRCIAVLVRAMLPSINKTYTIRAMWSWDTLFVDSLWMIALLISDAFVCFRAYVVWSRNIYIQIFPIFLLIANAVFMVYRLYVEADSELAETDGNKYLRRVENITIIFMIATFILNVFNTSIIAYRIWSVRRRTALSRAVPQDALSNLVSLLVESGVHFEQFNFWDNGSLISVTAAIYTTVLVVDIILLGLGKILFLVFTDIQTPLIGIVFSSIIVSVTQGSAFGDTSGGGGGTSGDHVTWPRSSQGRGPIPTEINMHTIVTTQKDAIQSPVSPGLGKTNFVDSSPERYGQGYIDLGSKADLDV</sequence>
<accession>A0A9W8TZN8</accession>
<feature type="transmembrane region" description="Helical" evidence="2">
    <location>
        <begin position="12"/>
        <end position="35"/>
    </location>
</feature>
<keyword evidence="2" id="KW-1133">Transmembrane helix</keyword>
<dbReference type="Proteomes" id="UP001142393">
    <property type="component" value="Unassembled WGS sequence"/>
</dbReference>
<feature type="transmembrane region" description="Helical" evidence="2">
    <location>
        <begin position="119"/>
        <end position="142"/>
    </location>
</feature>
<feature type="transmembrane region" description="Helical" evidence="2">
    <location>
        <begin position="89"/>
        <end position="113"/>
    </location>
</feature>
<keyword evidence="2" id="KW-0472">Membrane</keyword>
<keyword evidence="2" id="KW-0812">Transmembrane</keyword>
<organism evidence="3 4">
    <name type="scientific">Lentinula detonsa</name>
    <dbReference type="NCBI Taxonomy" id="2804962"/>
    <lineage>
        <taxon>Eukaryota</taxon>
        <taxon>Fungi</taxon>
        <taxon>Dikarya</taxon>
        <taxon>Basidiomycota</taxon>
        <taxon>Agaricomycotina</taxon>
        <taxon>Agaricomycetes</taxon>
        <taxon>Agaricomycetidae</taxon>
        <taxon>Agaricales</taxon>
        <taxon>Marasmiineae</taxon>
        <taxon>Omphalotaceae</taxon>
        <taxon>Lentinula</taxon>
    </lineage>
</organism>
<comment type="caution">
    <text evidence="3">The sequence shown here is derived from an EMBL/GenBank/DDBJ whole genome shotgun (WGS) entry which is preliminary data.</text>
</comment>
<feature type="transmembrane region" description="Helical" evidence="2">
    <location>
        <begin position="234"/>
        <end position="258"/>
    </location>
</feature>
<name>A0A9W8TZN8_9AGAR</name>
<dbReference type="AlphaFoldDB" id="A0A9W8TZN8"/>
<reference evidence="3 4" key="1">
    <citation type="journal article" date="2023" name="Proc. Natl. Acad. Sci. U.S.A.">
        <title>A global phylogenomic analysis of the shiitake genus Lentinula.</title>
        <authorList>
            <person name="Sierra-Patev S."/>
            <person name="Min B."/>
            <person name="Naranjo-Ortiz M."/>
            <person name="Looney B."/>
            <person name="Konkel Z."/>
            <person name="Slot J.C."/>
            <person name="Sakamoto Y."/>
            <person name="Steenwyk J.L."/>
            <person name="Rokas A."/>
            <person name="Carro J."/>
            <person name="Camarero S."/>
            <person name="Ferreira P."/>
            <person name="Molpeceres G."/>
            <person name="Ruiz-Duenas F.J."/>
            <person name="Serrano A."/>
            <person name="Henrissat B."/>
            <person name="Drula E."/>
            <person name="Hughes K.W."/>
            <person name="Mata J.L."/>
            <person name="Ishikawa N.K."/>
            <person name="Vargas-Isla R."/>
            <person name="Ushijima S."/>
            <person name="Smith C.A."/>
            <person name="Donoghue J."/>
            <person name="Ahrendt S."/>
            <person name="Andreopoulos W."/>
            <person name="He G."/>
            <person name="LaButti K."/>
            <person name="Lipzen A."/>
            <person name="Ng V."/>
            <person name="Riley R."/>
            <person name="Sandor L."/>
            <person name="Barry K."/>
            <person name="Martinez A.T."/>
            <person name="Xiao Y."/>
            <person name="Gibbons J.G."/>
            <person name="Terashima K."/>
            <person name="Grigoriev I.V."/>
            <person name="Hibbett D."/>
        </authorList>
    </citation>
    <scope>NUCLEOTIDE SEQUENCE [LARGE SCALE GENOMIC DNA]</scope>
    <source>
        <strain evidence="3 4">TFB7810</strain>
    </source>
</reference>
<feature type="transmembrane region" description="Helical" evidence="2">
    <location>
        <begin position="47"/>
        <end position="68"/>
    </location>
</feature>
<proteinExistence type="predicted"/>
<evidence type="ECO:0000256" key="2">
    <source>
        <dbReference type="SAM" id="Phobius"/>
    </source>
</evidence>
<dbReference type="EMBL" id="JANVFU010000003">
    <property type="protein sequence ID" value="KAJ3747008.1"/>
    <property type="molecule type" value="Genomic_DNA"/>
</dbReference>
<evidence type="ECO:0000313" key="4">
    <source>
        <dbReference type="Proteomes" id="UP001142393"/>
    </source>
</evidence>
<gene>
    <name evidence="3" type="ORF">DFH05DRAFT_764192</name>
</gene>